<evidence type="ECO:0000313" key="3">
    <source>
        <dbReference type="Proteomes" id="UP001234989"/>
    </source>
</evidence>
<name>A0AAF0V5I1_SOLVR</name>
<keyword evidence="3" id="KW-1185">Reference proteome</keyword>
<dbReference type="AlphaFoldDB" id="A0AAF0V5I1"/>
<protein>
    <submittedName>
        <fullName evidence="2">Uncharacterized protein</fullName>
    </submittedName>
</protein>
<feature type="region of interest" description="Disordered" evidence="1">
    <location>
        <begin position="1"/>
        <end position="33"/>
    </location>
</feature>
<feature type="compositionally biased region" description="Polar residues" evidence="1">
    <location>
        <begin position="1"/>
        <end position="21"/>
    </location>
</feature>
<evidence type="ECO:0000256" key="1">
    <source>
        <dbReference type="SAM" id="MobiDB-lite"/>
    </source>
</evidence>
<accession>A0AAF0V5I1</accession>
<reference evidence="2" key="1">
    <citation type="submission" date="2023-08" db="EMBL/GenBank/DDBJ databases">
        <title>A de novo genome assembly of Solanum verrucosum Schlechtendal, a Mexican diploid species geographically isolated from the other diploid A-genome species in potato relatives.</title>
        <authorList>
            <person name="Hosaka K."/>
        </authorList>
    </citation>
    <scope>NUCLEOTIDE SEQUENCE</scope>
    <source>
        <tissue evidence="2">Young leaves</tissue>
    </source>
</reference>
<dbReference type="EMBL" id="CP133623">
    <property type="protein sequence ID" value="WMV58657.1"/>
    <property type="molecule type" value="Genomic_DNA"/>
</dbReference>
<gene>
    <name evidence="2" type="ORF">MTR67_052042</name>
</gene>
<evidence type="ECO:0000313" key="2">
    <source>
        <dbReference type="EMBL" id="WMV58657.1"/>
    </source>
</evidence>
<dbReference type="Proteomes" id="UP001234989">
    <property type="component" value="Chromosome 12"/>
</dbReference>
<organism evidence="2 3">
    <name type="scientific">Solanum verrucosum</name>
    <dbReference type="NCBI Taxonomy" id="315347"/>
    <lineage>
        <taxon>Eukaryota</taxon>
        <taxon>Viridiplantae</taxon>
        <taxon>Streptophyta</taxon>
        <taxon>Embryophyta</taxon>
        <taxon>Tracheophyta</taxon>
        <taxon>Spermatophyta</taxon>
        <taxon>Magnoliopsida</taxon>
        <taxon>eudicotyledons</taxon>
        <taxon>Gunneridae</taxon>
        <taxon>Pentapetalae</taxon>
        <taxon>asterids</taxon>
        <taxon>lamiids</taxon>
        <taxon>Solanales</taxon>
        <taxon>Solanaceae</taxon>
        <taxon>Solanoideae</taxon>
        <taxon>Solaneae</taxon>
        <taxon>Solanum</taxon>
    </lineage>
</organism>
<sequence>MNCPSKGSPSRATSRLVVTNTDRGKVRGVALAS</sequence>
<proteinExistence type="predicted"/>